<evidence type="ECO:0000256" key="2">
    <source>
        <dbReference type="ARBA" id="ARBA00012528"/>
    </source>
</evidence>
<evidence type="ECO:0000256" key="7">
    <source>
        <dbReference type="SAM" id="MobiDB-lite"/>
    </source>
</evidence>
<organism evidence="10 11">
    <name type="scientific">Terriglobus roseus</name>
    <dbReference type="NCBI Taxonomy" id="392734"/>
    <lineage>
        <taxon>Bacteria</taxon>
        <taxon>Pseudomonadati</taxon>
        <taxon>Acidobacteriota</taxon>
        <taxon>Terriglobia</taxon>
        <taxon>Terriglobales</taxon>
        <taxon>Acidobacteriaceae</taxon>
        <taxon>Terriglobus</taxon>
    </lineage>
</organism>
<dbReference type="Pfam" id="PF13675">
    <property type="entry name" value="PilJ"/>
    <property type="match status" value="1"/>
</dbReference>
<dbReference type="RefSeq" id="WP_074654811.1">
    <property type="nucleotide sequence ID" value="NZ_FNSD01000001.1"/>
</dbReference>
<proteinExistence type="predicted"/>
<evidence type="ECO:0000256" key="5">
    <source>
        <dbReference type="ARBA" id="ARBA00023136"/>
    </source>
</evidence>
<evidence type="ECO:0000256" key="3">
    <source>
        <dbReference type="ARBA" id="ARBA00022692"/>
    </source>
</evidence>
<evidence type="ECO:0000256" key="4">
    <source>
        <dbReference type="ARBA" id="ARBA00022989"/>
    </source>
</evidence>
<dbReference type="NCBIfam" id="TIGR00254">
    <property type="entry name" value="GGDEF"/>
    <property type="match status" value="1"/>
</dbReference>
<name>A0A1H4R7C7_9BACT</name>
<reference evidence="10 11" key="1">
    <citation type="submission" date="2016-10" db="EMBL/GenBank/DDBJ databases">
        <authorList>
            <person name="de Groot N.N."/>
        </authorList>
    </citation>
    <scope>NUCLEOTIDE SEQUENCE [LARGE SCALE GENOMIC DNA]</scope>
    <source>
        <strain evidence="10 11">AB35.6</strain>
    </source>
</reference>
<dbReference type="PANTHER" id="PTHR45138:SF9">
    <property type="entry name" value="DIGUANYLATE CYCLASE DGCM-RELATED"/>
    <property type="match status" value="1"/>
</dbReference>
<feature type="domain" description="GGDEF" evidence="9">
    <location>
        <begin position="265"/>
        <end position="396"/>
    </location>
</feature>
<dbReference type="SMART" id="SM00267">
    <property type="entry name" value="GGDEF"/>
    <property type="match status" value="1"/>
</dbReference>
<dbReference type="InterPro" id="IPR029787">
    <property type="entry name" value="Nucleotide_cyclase"/>
</dbReference>
<sequence>MTTASLSEIPTQDNSPVAPKAATVTYLVALLVIASISLTSHVLTNRIIARQASTALLVNTAGRQRMLSQRITRIAEQSADGTAEHRAAATEIRTLAGRMELAQHQLIYGDTTAGLPPSNSGRLHELYFGPEVHLEQQVTDFVSDSRAFADESSPTLSDEHLQAMVVAATAPLLNGLDAAVAEYQAASEHDIRRLKHMMNTLTGTMLIVLVLEALLIYRPLFKRLTQAISLLMAASTTDFLTGILNRRAFLASSERELANAGRTQMTCCLLMIDLDRFKTINDTYGHPAGDLVLQNFAAVARRSMRSGDILGRLGGEEFALLLPATDLAGGMQAAEKLRVAFAETRVTVGVQTIAATISTGMLCITRGSLADNIAQADALLYKAKNSGRNRVESALSTEPSPAAKGVPVRAQ</sequence>
<gene>
    <name evidence="10" type="ORF">SAMN05443244_3072</name>
</gene>
<dbReference type="AlphaFoldDB" id="A0A1H4R7C7"/>
<dbReference type="InterPro" id="IPR000160">
    <property type="entry name" value="GGDEF_dom"/>
</dbReference>
<dbReference type="GO" id="GO:0043709">
    <property type="term" value="P:cell adhesion involved in single-species biofilm formation"/>
    <property type="evidence" value="ECO:0007669"/>
    <property type="project" value="TreeGrafter"/>
</dbReference>
<keyword evidence="5 8" id="KW-0472">Membrane</keyword>
<dbReference type="SUPFAM" id="SSF55073">
    <property type="entry name" value="Nucleotide cyclase"/>
    <property type="match status" value="1"/>
</dbReference>
<dbReference type="Proteomes" id="UP000182409">
    <property type="component" value="Unassembled WGS sequence"/>
</dbReference>
<dbReference type="InterPro" id="IPR043128">
    <property type="entry name" value="Rev_trsase/Diguanyl_cyclase"/>
</dbReference>
<feature type="transmembrane region" description="Helical" evidence="8">
    <location>
        <begin position="201"/>
        <end position="221"/>
    </location>
</feature>
<dbReference type="InterPro" id="IPR029095">
    <property type="entry name" value="NarX-like_N"/>
</dbReference>
<dbReference type="PANTHER" id="PTHR45138">
    <property type="entry name" value="REGULATORY COMPONENTS OF SENSORY TRANSDUCTION SYSTEM"/>
    <property type="match status" value="1"/>
</dbReference>
<evidence type="ECO:0000256" key="6">
    <source>
        <dbReference type="ARBA" id="ARBA00034247"/>
    </source>
</evidence>
<feature type="region of interest" description="Disordered" evidence="7">
    <location>
        <begin position="391"/>
        <end position="411"/>
    </location>
</feature>
<comment type="subcellular location">
    <subcellularLocation>
        <location evidence="1">Membrane</location>
        <topology evidence="1">Multi-pass membrane protein</topology>
    </subcellularLocation>
</comment>
<dbReference type="FunFam" id="3.30.70.270:FF:000001">
    <property type="entry name" value="Diguanylate cyclase domain protein"/>
    <property type="match status" value="1"/>
</dbReference>
<evidence type="ECO:0000256" key="1">
    <source>
        <dbReference type="ARBA" id="ARBA00004141"/>
    </source>
</evidence>
<dbReference type="InterPro" id="IPR050469">
    <property type="entry name" value="Diguanylate_Cyclase"/>
</dbReference>
<dbReference type="EMBL" id="FNSD01000001">
    <property type="protein sequence ID" value="SEC27726.1"/>
    <property type="molecule type" value="Genomic_DNA"/>
</dbReference>
<dbReference type="GO" id="GO:1902201">
    <property type="term" value="P:negative regulation of bacterial-type flagellum-dependent cell motility"/>
    <property type="evidence" value="ECO:0007669"/>
    <property type="project" value="TreeGrafter"/>
</dbReference>
<dbReference type="CDD" id="cd01949">
    <property type="entry name" value="GGDEF"/>
    <property type="match status" value="1"/>
</dbReference>
<dbReference type="GO" id="GO:0005886">
    <property type="term" value="C:plasma membrane"/>
    <property type="evidence" value="ECO:0007669"/>
    <property type="project" value="TreeGrafter"/>
</dbReference>
<evidence type="ECO:0000259" key="9">
    <source>
        <dbReference type="PROSITE" id="PS50887"/>
    </source>
</evidence>
<dbReference type="OrthoDB" id="9783388at2"/>
<protein>
    <recommendedName>
        <fullName evidence="2">diguanylate cyclase</fullName>
        <ecNumber evidence="2">2.7.7.65</ecNumber>
    </recommendedName>
</protein>
<keyword evidence="3 8" id="KW-0812">Transmembrane</keyword>
<dbReference type="GO" id="GO:0052621">
    <property type="term" value="F:diguanylate cyclase activity"/>
    <property type="evidence" value="ECO:0007669"/>
    <property type="project" value="UniProtKB-EC"/>
</dbReference>
<dbReference type="Pfam" id="PF00990">
    <property type="entry name" value="GGDEF"/>
    <property type="match status" value="1"/>
</dbReference>
<dbReference type="Gene3D" id="3.30.70.270">
    <property type="match status" value="1"/>
</dbReference>
<keyword evidence="4 8" id="KW-1133">Transmembrane helix</keyword>
<evidence type="ECO:0000313" key="10">
    <source>
        <dbReference type="EMBL" id="SEC27726.1"/>
    </source>
</evidence>
<accession>A0A1H4R7C7</accession>
<comment type="catalytic activity">
    <reaction evidence="6">
        <text>2 GTP = 3',3'-c-di-GMP + 2 diphosphate</text>
        <dbReference type="Rhea" id="RHEA:24898"/>
        <dbReference type="ChEBI" id="CHEBI:33019"/>
        <dbReference type="ChEBI" id="CHEBI:37565"/>
        <dbReference type="ChEBI" id="CHEBI:58805"/>
        <dbReference type="EC" id="2.7.7.65"/>
    </reaction>
</comment>
<evidence type="ECO:0000313" key="11">
    <source>
        <dbReference type="Proteomes" id="UP000182409"/>
    </source>
</evidence>
<feature type="transmembrane region" description="Helical" evidence="8">
    <location>
        <begin position="24"/>
        <end position="43"/>
    </location>
</feature>
<evidence type="ECO:0000256" key="8">
    <source>
        <dbReference type="SAM" id="Phobius"/>
    </source>
</evidence>
<dbReference type="PROSITE" id="PS50887">
    <property type="entry name" value="GGDEF"/>
    <property type="match status" value="1"/>
</dbReference>
<dbReference type="EC" id="2.7.7.65" evidence="2"/>